<feature type="chain" id="PRO_5021478422" description="ATP/GTP-binding protein" evidence="2">
    <location>
        <begin position="26"/>
        <end position="299"/>
    </location>
</feature>
<organism evidence="3 4">
    <name type="scientific">Nocardioides eburneiflavus</name>
    <dbReference type="NCBI Taxonomy" id="2518372"/>
    <lineage>
        <taxon>Bacteria</taxon>
        <taxon>Bacillati</taxon>
        <taxon>Actinomycetota</taxon>
        <taxon>Actinomycetes</taxon>
        <taxon>Propionibacteriales</taxon>
        <taxon>Nocardioidaceae</taxon>
        <taxon>Nocardioides</taxon>
    </lineage>
</organism>
<dbReference type="EMBL" id="SRRO01000001">
    <property type="protein sequence ID" value="TGN65017.1"/>
    <property type="molecule type" value="Genomic_DNA"/>
</dbReference>
<name>A0A4Z1CHF0_9ACTN</name>
<comment type="caution">
    <text evidence="3">The sequence shown here is derived from an EMBL/GenBank/DDBJ whole genome shotgun (WGS) entry which is preliminary data.</text>
</comment>
<feature type="compositionally biased region" description="Acidic residues" evidence="1">
    <location>
        <begin position="41"/>
        <end position="58"/>
    </location>
</feature>
<dbReference type="OrthoDB" id="3742379at2"/>
<evidence type="ECO:0000313" key="3">
    <source>
        <dbReference type="EMBL" id="TGN65017.1"/>
    </source>
</evidence>
<evidence type="ECO:0000256" key="2">
    <source>
        <dbReference type="SAM" id="SignalP"/>
    </source>
</evidence>
<accession>A0A4Z1CHF0</accession>
<sequence length="299" mass="31239">MLRKLLAFIVALAGSLLIVMVTASAASADCVADPVTGEVHCEDEDDGDDGVNDGDDDGGSSTCSTSTGTEIPCTGPGGSVWSSSHQCWVGDVWDPGGEGASPPPGQTNQDGAWHICYWPPPGSSWDPVWIQNGEVTIDPVVLAQRAIASMDLDPIQIGIVPESGPNRVGLVGLPVWMWVASPTDDTFGPITASASEGSVSVSATASVSNIVWNMGDGTTVTCTGRGTPYADHYGKQDSPTCGHRYEKMSTDQPDRAYQVTATSHWVVEWTGGGQSGTIEFDLTTDALPIRIGEAQVLTQ</sequence>
<proteinExistence type="predicted"/>
<feature type="region of interest" description="Disordered" evidence="1">
    <location>
        <begin position="41"/>
        <end position="80"/>
    </location>
</feature>
<feature type="compositionally biased region" description="Low complexity" evidence="1">
    <location>
        <begin position="59"/>
        <end position="70"/>
    </location>
</feature>
<gene>
    <name evidence="3" type="ORF">EXE59_14370</name>
</gene>
<dbReference type="Proteomes" id="UP000297496">
    <property type="component" value="Unassembled WGS sequence"/>
</dbReference>
<dbReference type="AlphaFoldDB" id="A0A4Z1CHF0"/>
<evidence type="ECO:0008006" key="5">
    <source>
        <dbReference type="Google" id="ProtNLM"/>
    </source>
</evidence>
<evidence type="ECO:0000256" key="1">
    <source>
        <dbReference type="SAM" id="MobiDB-lite"/>
    </source>
</evidence>
<dbReference type="RefSeq" id="WP_135839521.1">
    <property type="nucleotide sequence ID" value="NZ_SRRO01000001.1"/>
</dbReference>
<feature type="signal peptide" evidence="2">
    <location>
        <begin position="1"/>
        <end position="25"/>
    </location>
</feature>
<keyword evidence="2" id="KW-0732">Signal</keyword>
<evidence type="ECO:0000313" key="4">
    <source>
        <dbReference type="Proteomes" id="UP000297496"/>
    </source>
</evidence>
<reference evidence="3 4" key="1">
    <citation type="submission" date="2019-04" db="EMBL/GenBank/DDBJ databases">
        <title>Three New Species of Nocardioides, Nocardioides euryhalodurans sp. nov., Nocardioides seonyuensis sp. nov. and Nocardioides eburneoflavus sp. nov. Isolated from Soil.</title>
        <authorList>
            <person name="Roh S.G."/>
            <person name="Lee C."/>
            <person name="Kim M.-K."/>
            <person name="Kim S.B."/>
        </authorList>
    </citation>
    <scope>NUCLEOTIDE SEQUENCE [LARGE SCALE GENOMIC DNA]</scope>
    <source>
        <strain evidence="3 4">MMS17-SY213</strain>
    </source>
</reference>
<keyword evidence="4" id="KW-1185">Reference proteome</keyword>
<protein>
    <recommendedName>
        <fullName evidence="5">ATP/GTP-binding protein</fullName>
    </recommendedName>
</protein>